<evidence type="ECO:0000313" key="3">
    <source>
        <dbReference type="EMBL" id="QDT63370.1"/>
    </source>
</evidence>
<reference evidence="3 4" key="1">
    <citation type="submission" date="2019-02" db="EMBL/GenBank/DDBJ databases">
        <title>Deep-cultivation of Planctomycetes and their phenomic and genomic characterization uncovers novel biology.</title>
        <authorList>
            <person name="Wiegand S."/>
            <person name="Jogler M."/>
            <person name="Boedeker C."/>
            <person name="Pinto D."/>
            <person name="Vollmers J."/>
            <person name="Rivas-Marin E."/>
            <person name="Kohn T."/>
            <person name="Peeters S.H."/>
            <person name="Heuer A."/>
            <person name="Rast P."/>
            <person name="Oberbeckmann S."/>
            <person name="Bunk B."/>
            <person name="Jeske O."/>
            <person name="Meyerdierks A."/>
            <person name="Storesund J.E."/>
            <person name="Kallscheuer N."/>
            <person name="Luecker S."/>
            <person name="Lage O.M."/>
            <person name="Pohl T."/>
            <person name="Merkel B.J."/>
            <person name="Hornburger P."/>
            <person name="Mueller R.-W."/>
            <person name="Bruemmer F."/>
            <person name="Labrenz M."/>
            <person name="Spormann A.M."/>
            <person name="Op den Camp H."/>
            <person name="Overmann J."/>
            <person name="Amann R."/>
            <person name="Jetten M.S.M."/>
            <person name="Mascher T."/>
            <person name="Medema M.H."/>
            <person name="Devos D.P."/>
            <person name="Kaster A.-K."/>
            <person name="Ovreas L."/>
            <person name="Rohde M."/>
            <person name="Galperin M.Y."/>
            <person name="Jogler C."/>
        </authorList>
    </citation>
    <scope>NUCLEOTIDE SEQUENCE [LARGE SCALE GENOMIC DNA]</scope>
    <source>
        <strain evidence="3 4">V22</strain>
    </source>
</reference>
<name>A0A517T4S5_9PLAN</name>
<feature type="domain" description="FecR protein" evidence="2">
    <location>
        <begin position="178"/>
        <end position="235"/>
    </location>
</feature>
<accession>A0A517T4S5</accession>
<dbReference type="Gene3D" id="2.60.120.1440">
    <property type="match status" value="1"/>
</dbReference>
<dbReference type="PANTHER" id="PTHR30273:SF2">
    <property type="entry name" value="PROTEIN FECR"/>
    <property type="match status" value="1"/>
</dbReference>
<evidence type="ECO:0000259" key="2">
    <source>
        <dbReference type="Pfam" id="PF04773"/>
    </source>
</evidence>
<dbReference type="OrthoDB" id="236746at2"/>
<dbReference type="EMBL" id="CP036316">
    <property type="protein sequence ID" value="QDT63370.1"/>
    <property type="molecule type" value="Genomic_DNA"/>
</dbReference>
<gene>
    <name evidence="3" type="ORF">V22_05910</name>
</gene>
<dbReference type="AlphaFoldDB" id="A0A517T4S5"/>
<keyword evidence="4" id="KW-1185">Reference proteome</keyword>
<dbReference type="Pfam" id="PF04773">
    <property type="entry name" value="FecR"/>
    <property type="match status" value="1"/>
</dbReference>
<dbReference type="RefSeq" id="WP_145259649.1">
    <property type="nucleotide sequence ID" value="NZ_CP036316.1"/>
</dbReference>
<dbReference type="PANTHER" id="PTHR30273">
    <property type="entry name" value="PERIPLASMIC SIGNAL SENSOR AND SIGMA FACTOR ACTIVATOR FECR-RELATED"/>
    <property type="match status" value="1"/>
</dbReference>
<dbReference type="KEGG" id="chya:V22_05910"/>
<dbReference type="GO" id="GO:0016989">
    <property type="term" value="F:sigma factor antagonist activity"/>
    <property type="evidence" value="ECO:0007669"/>
    <property type="project" value="TreeGrafter"/>
</dbReference>
<feature type="transmembrane region" description="Helical" evidence="1">
    <location>
        <begin position="88"/>
        <end position="111"/>
    </location>
</feature>
<proteinExistence type="predicted"/>
<evidence type="ECO:0000313" key="4">
    <source>
        <dbReference type="Proteomes" id="UP000319976"/>
    </source>
</evidence>
<dbReference type="Proteomes" id="UP000319976">
    <property type="component" value="Chromosome"/>
</dbReference>
<dbReference type="InterPro" id="IPR006860">
    <property type="entry name" value="FecR"/>
</dbReference>
<sequence length="452" mass="49253">MSEPTSPRSLSQEVRNLTESYCHGTIGRTGIARLEELIFSDVSLCQEYVFYSDYFADLISRARDRRGETWLTIASSAERRRKAWSKQLALSVGSVVGAACVAALVVLMVLIQPQPAEIGRIAVLSQDAEWADGETLEHGDVIRAGDIITMNRGVAVLELVGGVRMQLAAPISIGMPSPSNVRLHNGTLSADVSPEGVGFTVDTSDAQIIDLGTRFLVERTPATATRVFVEKGKVEARMRSDGGGFAKILELTAGQAARFDLPGGFAAQVSIDEEWIDLFHQTTNRYTSIGAINGPARIAKDLVIDLASGVTSTQEKLLIVPERNDIRIEAGTQVLTSSGVKTLPAMTVESYLLHYDPTSGSAIVPISSIAFDSEIVAVITDSEELMRWDERVKFPGTVYSNDPYRGCEPRIDDDGDRISISEDKRTISFHPDVSPPVVLDEMRVLVRKVDRN</sequence>
<keyword evidence="1" id="KW-0472">Membrane</keyword>
<keyword evidence="1" id="KW-0812">Transmembrane</keyword>
<keyword evidence="1" id="KW-1133">Transmembrane helix</keyword>
<dbReference type="InterPro" id="IPR012373">
    <property type="entry name" value="Ferrdict_sens_TM"/>
</dbReference>
<protein>
    <submittedName>
        <fullName evidence="3">FecR protein</fullName>
    </submittedName>
</protein>
<organism evidence="3 4">
    <name type="scientific">Calycomorphotria hydatis</name>
    <dbReference type="NCBI Taxonomy" id="2528027"/>
    <lineage>
        <taxon>Bacteria</taxon>
        <taxon>Pseudomonadati</taxon>
        <taxon>Planctomycetota</taxon>
        <taxon>Planctomycetia</taxon>
        <taxon>Planctomycetales</taxon>
        <taxon>Planctomycetaceae</taxon>
        <taxon>Calycomorphotria</taxon>
    </lineage>
</organism>
<evidence type="ECO:0000256" key="1">
    <source>
        <dbReference type="SAM" id="Phobius"/>
    </source>
</evidence>